<proteinExistence type="predicted"/>
<dbReference type="Proteomes" id="UP000422572">
    <property type="component" value="Chromosome"/>
</dbReference>
<dbReference type="OrthoDB" id="4535590at2"/>
<dbReference type="EMBL" id="CP034279">
    <property type="protein sequence ID" value="QGV80538.1"/>
    <property type="molecule type" value="Genomic_DNA"/>
</dbReference>
<reference evidence="1 2" key="1">
    <citation type="submission" date="2018-12" db="EMBL/GenBank/DDBJ databases">
        <title>Complete genome sequence of Streptomyces ficellus NRRL8067, the producer of ficellomycin, feldamycin and nojirimycin.</title>
        <authorList>
            <person name="Zhang H."/>
            <person name="Yue R."/>
            <person name="Liu Y."/>
            <person name="Li M."/>
            <person name="Mu H."/>
            <person name="Zhang J."/>
        </authorList>
    </citation>
    <scope>NUCLEOTIDE SEQUENCE [LARGE SCALE GENOMIC DNA]</scope>
    <source>
        <strain evidence="1 2">NRRL 8067</strain>
    </source>
</reference>
<name>A0A6I6FS88_9ACTN</name>
<dbReference type="KEGG" id="sfic:EIZ62_21585"/>
<keyword evidence="2" id="KW-1185">Reference proteome</keyword>
<organism evidence="1 2">
    <name type="scientific">Streptomyces ficellus</name>
    <dbReference type="NCBI Taxonomy" id="1977088"/>
    <lineage>
        <taxon>Bacteria</taxon>
        <taxon>Bacillati</taxon>
        <taxon>Actinomycetota</taxon>
        <taxon>Actinomycetes</taxon>
        <taxon>Kitasatosporales</taxon>
        <taxon>Streptomycetaceae</taxon>
        <taxon>Streptomyces</taxon>
    </lineage>
</organism>
<protein>
    <submittedName>
        <fullName evidence="1">Uncharacterized protein</fullName>
    </submittedName>
</protein>
<dbReference type="AlphaFoldDB" id="A0A6I6FS88"/>
<evidence type="ECO:0000313" key="1">
    <source>
        <dbReference type="EMBL" id="QGV80538.1"/>
    </source>
</evidence>
<accession>A0A6I6FS88</accession>
<sequence>MHASPLSPSASPSARLDAALDGLAVTFRGMTARPDETNCECHWGSDEDLALLKTPDVTLYPDLLDRTWRAIDWTDCGAVLRRVLPQLSRALVAGRVDAWSGLHEVGRSFTIAGWTRWPADHAAPVREFLEAWWLHTLTDPRPAVPAHEVLALVAEASGTLTPWLATWEALDSPRATEHLAEAADQWEYDPLGDELPWSGWHDEEAMCAELTAWLVRHAAGRLRAHGAPEELLHRIRLLGVTGAARWEDPHWPGHRY</sequence>
<dbReference type="RefSeq" id="WP_156694254.1">
    <property type="nucleotide sequence ID" value="NZ_CP034279.1"/>
</dbReference>
<gene>
    <name evidence="1" type="ORF">EIZ62_21585</name>
</gene>
<evidence type="ECO:0000313" key="2">
    <source>
        <dbReference type="Proteomes" id="UP000422572"/>
    </source>
</evidence>